<protein>
    <submittedName>
        <fullName evidence="2">DeoR/GlpR family DNA-binding transcription regulator</fullName>
    </submittedName>
</protein>
<sequence>MSAVEEKKKMARVAVELVSEGDVVMVDDSTTSLEVVPLLIGRSPLTIITNFMPAMQQVTNNPDVHLIALGGEYVPRYQSFLGLMCERSIADLYADVLFASSSAVRGLDVYHQDQQIVTAKRAMMAAAQTRVLMVDHSKIDHGALHRLGGIDEFTHVIVDDEVDAIVVKSFEDAGVIVLVAS</sequence>
<evidence type="ECO:0000313" key="3">
    <source>
        <dbReference type="Proteomes" id="UP001206924"/>
    </source>
</evidence>
<organism evidence="2 3">
    <name type="scientific">Arthrobacter jinronghuae</name>
    <dbReference type="NCBI Taxonomy" id="2964609"/>
    <lineage>
        <taxon>Bacteria</taxon>
        <taxon>Bacillati</taxon>
        <taxon>Actinomycetota</taxon>
        <taxon>Actinomycetes</taxon>
        <taxon>Micrococcales</taxon>
        <taxon>Micrococcaceae</taxon>
        <taxon>Arthrobacter</taxon>
    </lineage>
</organism>
<accession>A0ABT1NUS0</accession>
<keyword evidence="2" id="KW-0238">DNA-binding</keyword>
<proteinExistence type="predicted"/>
<dbReference type="Pfam" id="PF00455">
    <property type="entry name" value="DeoRC"/>
    <property type="match status" value="1"/>
</dbReference>
<dbReference type="GO" id="GO:0003677">
    <property type="term" value="F:DNA binding"/>
    <property type="evidence" value="ECO:0007669"/>
    <property type="project" value="UniProtKB-KW"/>
</dbReference>
<dbReference type="PANTHER" id="PTHR30363">
    <property type="entry name" value="HTH-TYPE TRANSCRIPTIONAL REGULATOR SRLR-RELATED"/>
    <property type="match status" value="1"/>
</dbReference>
<dbReference type="InterPro" id="IPR050313">
    <property type="entry name" value="Carb_Metab_HTH_regulators"/>
</dbReference>
<reference evidence="2 3" key="1">
    <citation type="submission" date="2022-07" db="EMBL/GenBank/DDBJ databases">
        <title>Novel species in genus Arthrobacter.</title>
        <authorList>
            <person name="Liu Y."/>
        </authorList>
    </citation>
    <scope>NUCLEOTIDE SEQUENCE [LARGE SCALE GENOMIC DNA]</scope>
    <source>
        <strain evidence="3">zg-Y859</strain>
    </source>
</reference>
<dbReference type="RefSeq" id="WP_255797617.1">
    <property type="nucleotide sequence ID" value="NZ_CP104263.1"/>
</dbReference>
<dbReference type="SUPFAM" id="SSF100950">
    <property type="entry name" value="NagB/RpiA/CoA transferase-like"/>
    <property type="match status" value="1"/>
</dbReference>
<feature type="domain" description="DeoR-like transcriptional repressor C-terminal sensor" evidence="1">
    <location>
        <begin position="4"/>
        <end position="159"/>
    </location>
</feature>
<dbReference type="SMART" id="SM01134">
    <property type="entry name" value="DeoRC"/>
    <property type="match status" value="1"/>
</dbReference>
<dbReference type="EMBL" id="JANFLP010000010">
    <property type="protein sequence ID" value="MCQ1950291.1"/>
    <property type="molecule type" value="Genomic_DNA"/>
</dbReference>
<comment type="caution">
    <text evidence="2">The sequence shown here is derived from an EMBL/GenBank/DDBJ whole genome shotgun (WGS) entry which is preliminary data.</text>
</comment>
<evidence type="ECO:0000313" key="2">
    <source>
        <dbReference type="EMBL" id="MCQ1950291.1"/>
    </source>
</evidence>
<dbReference type="InterPro" id="IPR014036">
    <property type="entry name" value="DeoR-like_C"/>
</dbReference>
<dbReference type="Proteomes" id="UP001206924">
    <property type="component" value="Unassembled WGS sequence"/>
</dbReference>
<dbReference type="InterPro" id="IPR037171">
    <property type="entry name" value="NagB/RpiA_transferase-like"/>
</dbReference>
<keyword evidence="3" id="KW-1185">Reference proteome</keyword>
<gene>
    <name evidence="2" type="ORF">NNX28_10150</name>
</gene>
<name>A0ABT1NUS0_9MICC</name>
<dbReference type="PANTHER" id="PTHR30363:SF44">
    <property type="entry name" value="AGA OPERON TRANSCRIPTIONAL REPRESSOR-RELATED"/>
    <property type="match status" value="1"/>
</dbReference>
<evidence type="ECO:0000259" key="1">
    <source>
        <dbReference type="Pfam" id="PF00455"/>
    </source>
</evidence>